<gene>
    <name evidence="2" type="ORF">ERS852551_03560</name>
</gene>
<dbReference type="Gene3D" id="3.90.320.10">
    <property type="match status" value="1"/>
</dbReference>
<evidence type="ECO:0000256" key="1">
    <source>
        <dbReference type="ARBA" id="ARBA00022801"/>
    </source>
</evidence>
<name>A0A174UM09_9FIRM</name>
<dbReference type="EMBL" id="CZBE01000036">
    <property type="protein sequence ID" value="CUQ21097.1"/>
    <property type="molecule type" value="Genomic_DNA"/>
</dbReference>
<proteinExistence type="predicted"/>
<dbReference type="OrthoDB" id="9766061at2"/>
<protein>
    <submittedName>
        <fullName evidence="2">Protein of uncharacterized function (DUF2800)</fullName>
    </submittedName>
</protein>
<dbReference type="AlphaFoldDB" id="A0A174UM09"/>
<dbReference type="InterPro" id="IPR011604">
    <property type="entry name" value="PDDEXK-like_dom_sf"/>
</dbReference>
<keyword evidence="1" id="KW-0378">Hydrolase</keyword>
<organism evidence="2 3">
    <name type="scientific">Anaerotruncus colihominis</name>
    <dbReference type="NCBI Taxonomy" id="169435"/>
    <lineage>
        <taxon>Bacteria</taxon>
        <taxon>Bacillati</taxon>
        <taxon>Bacillota</taxon>
        <taxon>Clostridia</taxon>
        <taxon>Eubacteriales</taxon>
        <taxon>Oscillospiraceae</taxon>
        <taxon>Anaerotruncus</taxon>
    </lineage>
</organism>
<evidence type="ECO:0000313" key="2">
    <source>
        <dbReference type="EMBL" id="CUQ21097.1"/>
    </source>
</evidence>
<dbReference type="RefSeq" id="WP_055246116.1">
    <property type="nucleotide sequence ID" value="NZ_CZBE01000036.1"/>
</dbReference>
<dbReference type="GO" id="GO:0016787">
    <property type="term" value="F:hydrolase activity"/>
    <property type="evidence" value="ECO:0007669"/>
    <property type="project" value="UniProtKB-KW"/>
</dbReference>
<dbReference type="Proteomes" id="UP000095765">
    <property type="component" value="Unassembled WGS sequence"/>
</dbReference>
<dbReference type="Pfam" id="PF10926">
    <property type="entry name" value="DUF2800"/>
    <property type="match status" value="1"/>
</dbReference>
<accession>A0A174UM09</accession>
<sequence length="406" mass="44835">MPPEKHALLGASSAHRWLHCPGSARLTENMPDNTSIYAEAGRLAHEIAELKARQYFIENQPKRTFNAQLKKLKESEHYDKSMEFATDEYLEHLKSLAISYPEPPSVALEARVDFSDIVPDGFGTADCLMIGSGRIDVVDYKNGSGVVVEAENNPQMMLYAWGALRYFHPIFGDSIKVIHMSIVQPNAGGVREWEAPLSELIKWTEKVVRPTAKRAFDGVEDYQAGEWCKFCKAKATCSKRAEGMFTVEPIMHSARTGSDGAKSIQTTGALTLNDDQVGEILTRAREVASWLKDLEDYALKATLEGRHIAGWKAVEGRSSREWSGGSDKAFTQLQIRGVAETILYERKPVSVAGLEKTLGKKAFAEIAEGLWTKTPGKPTLAPEGDKRRAYSPAACAFGVVNERNPA</sequence>
<evidence type="ECO:0000313" key="3">
    <source>
        <dbReference type="Proteomes" id="UP000095765"/>
    </source>
</evidence>
<dbReference type="InterPro" id="IPR021229">
    <property type="entry name" value="DUF2800"/>
</dbReference>
<reference evidence="2 3" key="1">
    <citation type="submission" date="2015-09" db="EMBL/GenBank/DDBJ databases">
        <authorList>
            <consortium name="Pathogen Informatics"/>
        </authorList>
    </citation>
    <scope>NUCLEOTIDE SEQUENCE [LARGE SCALE GENOMIC DNA]</scope>
    <source>
        <strain evidence="2 3">2789STDY5834939</strain>
    </source>
</reference>